<dbReference type="InterPro" id="IPR013131">
    <property type="entry name" value="Mannitol_DH_N"/>
</dbReference>
<dbReference type="InterPro" id="IPR008927">
    <property type="entry name" value="6-PGluconate_DH-like_C_sf"/>
</dbReference>
<sequence length="466" mass="52946">MSRQEVETDLTHIWLHLGASAFFRSHQAFYLNELHKKGDKSWQMHLANIRNSASQETLQQLQKQDGNYTLEIVSPDGHTDYQPIECIKKIILWDSKLQSVVSSGAHPATKIISFTVTESGYFLKEDGSLDLEHPAIQADLLAESEINTLYGTLYRILDQRMQNDAGPVNLLCCDNLRDNGTSFSVGLRDFIQAKNNNALLSWVEHNTSAPNSMVDRITPKFDPSIHERMAKQKLPHDEVPLTCEHYTRWVLENHFAAPHPNLSQVGVELVKDVAPYEEAKIRLLNASHSGLSWYGALTHKTYIHETLEPAITSIFEVYAKDNVEFALKSRGIALNANVECKTILDRFRSPYVKDTVARVSSDSISKLRGFILPTIKDCLDRNKIPFAALKLLALYYLFLEKHYHNALDFEYKDSAISEINLEHIFSASNPITEFVNYSALWGSLIDNETFTHELISAIEDAKQKLR</sequence>
<dbReference type="InterPro" id="IPR036291">
    <property type="entry name" value="NAD(P)-bd_dom_sf"/>
</dbReference>
<dbReference type="InterPro" id="IPR013118">
    <property type="entry name" value="Mannitol_DH_C"/>
</dbReference>
<dbReference type="GO" id="GO:0042840">
    <property type="term" value="P:D-glucuronate catabolic process"/>
    <property type="evidence" value="ECO:0007669"/>
    <property type="project" value="TreeGrafter"/>
</dbReference>
<dbReference type="Pfam" id="PF01232">
    <property type="entry name" value="Mannitol_dh"/>
    <property type="match status" value="1"/>
</dbReference>
<dbReference type="SUPFAM" id="SSF51735">
    <property type="entry name" value="NAD(P)-binding Rossmann-fold domains"/>
    <property type="match status" value="1"/>
</dbReference>
<dbReference type="PRINTS" id="PR00084">
    <property type="entry name" value="MTLDHDRGNASE"/>
</dbReference>
<dbReference type="InterPro" id="IPR050988">
    <property type="entry name" value="Mannitol_DH/Oxidoreductase"/>
</dbReference>
<evidence type="ECO:0000259" key="2">
    <source>
        <dbReference type="Pfam" id="PF01232"/>
    </source>
</evidence>
<accession>A0A217ECX5</accession>
<dbReference type="OrthoDB" id="271711at2"/>
<dbReference type="AlphaFoldDB" id="A0A217ECX5"/>
<organism evidence="4 5">
    <name type="scientific">Acinetobacter apis</name>
    <dbReference type="NCBI Taxonomy" id="1229165"/>
    <lineage>
        <taxon>Bacteria</taxon>
        <taxon>Pseudomonadati</taxon>
        <taxon>Pseudomonadota</taxon>
        <taxon>Gammaproteobacteria</taxon>
        <taxon>Moraxellales</taxon>
        <taxon>Moraxellaceae</taxon>
        <taxon>Acinetobacter</taxon>
    </lineage>
</organism>
<dbReference type="SUPFAM" id="SSF48179">
    <property type="entry name" value="6-phosphogluconate dehydrogenase C-terminal domain-like"/>
    <property type="match status" value="1"/>
</dbReference>
<dbReference type="InterPro" id="IPR013328">
    <property type="entry name" value="6PGD_dom2"/>
</dbReference>
<reference evidence="5" key="1">
    <citation type="submission" date="2017-06" db="EMBL/GenBank/DDBJ databases">
        <authorList>
            <person name="Varghese N."/>
            <person name="Submissions S."/>
        </authorList>
    </citation>
    <scope>NUCLEOTIDE SEQUENCE [LARGE SCALE GENOMIC DNA]</scope>
    <source>
        <strain evidence="5">ANC 5114</strain>
    </source>
</reference>
<dbReference type="PANTHER" id="PTHR43362">
    <property type="entry name" value="MANNITOL DEHYDROGENASE DSF1-RELATED"/>
    <property type="match status" value="1"/>
</dbReference>
<dbReference type="Proteomes" id="UP000243463">
    <property type="component" value="Unassembled WGS sequence"/>
</dbReference>
<dbReference type="EMBL" id="FZLN01000001">
    <property type="protein sequence ID" value="SNQ28333.1"/>
    <property type="molecule type" value="Genomic_DNA"/>
</dbReference>
<name>A0A217ECX5_9GAMM</name>
<protein>
    <submittedName>
        <fullName evidence="4">D-arabinitol 4-dehydrogenase</fullName>
    </submittedName>
</protein>
<dbReference type="Pfam" id="PF08125">
    <property type="entry name" value="Mannitol_dh_C"/>
    <property type="match status" value="1"/>
</dbReference>
<evidence type="ECO:0000313" key="4">
    <source>
        <dbReference type="EMBL" id="SNQ28333.1"/>
    </source>
</evidence>
<dbReference type="RefSeq" id="WP_088822330.1">
    <property type="nucleotide sequence ID" value="NZ_FZLN01000001.1"/>
</dbReference>
<evidence type="ECO:0000256" key="1">
    <source>
        <dbReference type="ARBA" id="ARBA00023002"/>
    </source>
</evidence>
<gene>
    <name evidence="4" type="ORF">SAMN05444584_0251</name>
</gene>
<dbReference type="InterPro" id="IPR000669">
    <property type="entry name" value="Mannitol_DH"/>
</dbReference>
<feature type="domain" description="Mannitol dehydrogenase C-terminal" evidence="3">
    <location>
        <begin position="272"/>
        <end position="459"/>
    </location>
</feature>
<feature type="domain" description="Mannitol dehydrogenase N-terminal" evidence="2">
    <location>
        <begin position="15"/>
        <end position="263"/>
    </location>
</feature>
<keyword evidence="1" id="KW-0560">Oxidoreductase</keyword>
<dbReference type="PANTHER" id="PTHR43362:SF7">
    <property type="entry name" value="D-MANNONATE OXIDOREDUCTASE"/>
    <property type="match status" value="1"/>
</dbReference>
<evidence type="ECO:0000259" key="3">
    <source>
        <dbReference type="Pfam" id="PF08125"/>
    </source>
</evidence>
<dbReference type="Gene3D" id="1.10.1040.10">
    <property type="entry name" value="N-(1-d-carboxylethyl)-l-norvaline Dehydrogenase, domain 2"/>
    <property type="match status" value="1"/>
</dbReference>
<evidence type="ECO:0000313" key="5">
    <source>
        <dbReference type="Proteomes" id="UP000243463"/>
    </source>
</evidence>
<proteinExistence type="predicted"/>
<dbReference type="GO" id="GO:0008866">
    <property type="term" value="F:fructuronate reductase activity"/>
    <property type="evidence" value="ECO:0007669"/>
    <property type="project" value="TreeGrafter"/>
</dbReference>
<keyword evidence="5" id="KW-1185">Reference proteome</keyword>
<dbReference type="Gene3D" id="3.40.50.720">
    <property type="entry name" value="NAD(P)-binding Rossmann-like Domain"/>
    <property type="match status" value="1"/>
</dbReference>